<dbReference type="Pfam" id="PF04678">
    <property type="entry name" value="MCU"/>
    <property type="match status" value="1"/>
</dbReference>
<dbReference type="OMA" id="AKTNFHR"/>
<evidence type="ECO:0000256" key="10">
    <source>
        <dbReference type="SAM" id="Phobius"/>
    </source>
</evidence>
<dbReference type="GO" id="GO:1990246">
    <property type="term" value="C:uniplex complex"/>
    <property type="evidence" value="ECO:0007669"/>
    <property type="project" value="TreeGrafter"/>
</dbReference>
<evidence type="ECO:0000256" key="8">
    <source>
        <dbReference type="ARBA" id="ARBA00023065"/>
    </source>
</evidence>
<dbReference type="InterPro" id="IPR039055">
    <property type="entry name" value="MCU_fam"/>
</dbReference>
<dbReference type="GO" id="GO:0036444">
    <property type="term" value="P:calcium import into the mitochondrion"/>
    <property type="evidence" value="ECO:0007669"/>
    <property type="project" value="TreeGrafter"/>
</dbReference>
<dbReference type="PANTHER" id="PTHR13462:SF17">
    <property type="entry name" value="CALCIUM UNIPORTER PROTEIN 4, MITOCHONDRIAL"/>
    <property type="match status" value="1"/>
</dbReference>
<keyword evidence="5 10" id="KW-0812">Transmembrane</keyword>
<keyword evidence="3" id="KW-0813">Transport</keyword>
<evidence type="ECO:0000256" key="1">
    <source>
        <dbReference type="ARBA" id="ARBA00004141"/>
    </source>
</evidence>
<dbReference type="PANTHER" id="PTHR13462">
    <property type="entry name" value="CALCIUM UNIPORTER PROTEIN, MITOCHONDRIAL"/>
    <property type="match status" value="1"/>
</dbReference>
<dbReference type="GO" id="GO:0015292">
    <property type="term" value="F:uniporter activity"/>
    <property type="evidence" value="ECO:0007669"/>
    <property type="project" value="TreeGrafter"/>
</dbReference>
<evidence type="ECO:0000259" key="11">
    <source>
        <dbReference type="Pfam" id="PF04678"/>
    </source>
</evidence>
<evidence type="ECO:0000256" key="3">
    <source>
        <dbReference type="ARBA" id="ARBA00022448"/>
    </source>
</evidence>
<dbReference type="EMBL" id="PDCK01000044">
    <property type="protein sequence ID" value="PRQ26987.1"/>
    <property type="molecule type" value="Genomic_DNA"/>
</dbReference>
<dbReference type="Gramene" id="PRQ26987">
    <property type="protein sequence ID" value="PRQ26987"/>
    <property type="gene ID" value="RchiOBHm_Chr6g0300501"/>
</dbReference>
<reference evidence="12 13" key="1">
    <citation type="journal article" date="2018" name="Nat. Genet.">
        <title>The Rosa genome provides new insights in the design of modern roses.</title>
        <authorList>
            <person name="Bendahmane M."/>
        </authorList>
    </citation>
    <scope>NUCLEOTIDE SEQUENCE [LARGE SCALE GENOMIC DNA]</scope>
    <source>
        <strain evidence="13">cv. Old Blush</strain>
    </source>
</reference>
<keyword evidence="9 10" id="KW-0472">Membrane</keyword>
<evidence type="ECO:0000256" key="4">
    <source>
        <dbReference type="ARBA" id="ARBA00022568"/>
    </source>
</evidence>
<keyword evidence="13" id="KW-1185">Reference proteome</keyword>
<dbReference type="STRING" id="74649.A0A2P6PYH0"/>
<dbReference type="GO" id="GO:0051560">
    <property type="term" value="P:mitochondrial calcium ion homeostasis"/>
    <property type="evidence" value="ECO:0007669"/>
    <property type="project" value="InterPro"/>
</dbReference>
<evidence type="ECO:0000313" key="12">
    <source>
        <dbReference type="EMBL" id="PRQ26987.1"/>
    </source>
</evidence>
<comment type="similarity">
    <text evidence="2">Belongs to the MCU (TC 1.A.77) family.</text>
</comment>
<evidence type="ECO:0000313" key="13">
    <source>
        <dbReference type="Proteomes" id="UP000238479"/>
    </source>
</evidence>
<protein>
    <submittedName>
        <fullName evidence="12">Putative Coiled-coil domain containing protein</fullName>
    </submittedName>
</protein>
<feature type="transmembrane region" description="Helical" evidence="10">
    <location>
        <begin position="238"/>
        <end position="258"/>
    </location>
</feature>
<keyword evidence="4" id="KW-0109">Calcium transport</keyword>
<gene>
    <name evidence="12" type="ORF">RchiOBHm_Chr6g0300501</name>
</gene>
<comment type="caution">
    <text evidence="12">The sequence shown here is derived from an EMBL/GenBank/DDBJ whole genome shotgun (WGS) entry which is preliminary data.</text>
</comment>
<organism evidence="12 13">
    <name type="scientific">Rosa chinensis</name>
    <name type="common">China rose</name>
    <dbReference type="NCBI Taxonomy" id="74649"/>
    <lineage>
        <taxon>Eukaryota</taxon>
        <taxon>Viridiplantae</taxon>
        <taxon>Streptophyta</taxon>
        <taxon>Embryophyta</taxon>
        <taxon>Tracheophyta</taxon>
        <taxon>Spermatophyta</taxon>
        <taxon>Magnoliopsida</taxon>
        <taxon>eudicotyledons</taxon>
        <taxon>Gunneridae</taxon>
        <taxon>Pentapetalae</taxon>
        <taxon>rosids</taxon>
        <taxon>fabids</taxon>
        <taxon>Rosales</taxon>
        <taxon>Rosaceae</taxon>
        <taxon>Rosoideae</taxon>
        <taxon>Rosoideae incertae sedis</taxon>
        <taxon>Rosa</taxon>
    </lineage>
</organism>
<dbReference type="AlphaFoldDB" id="A0A2P6PYH0"/>
<name>A0A2P6PYH0_ROSCH</name>
<evidence type="ECO:0000256" key="2">
    <source>
        <dbReference type="ARBA" id="ARBA00005653"/>
    </source>
</evidence>
<proteinExistence type="inferred from homology"/>
<evidence type="ECO:0000256" key="6">
    <source>
        <dbReference type="ARBA" id="ARBA00022837"/>
    </source>
</evidence>
<evidence type="ECO:0000256" key="9">
    <source>
        <dbReference type="ARBA" id="ARBA00023136"/>
    </source>
</evidence>
<evidence type="ECO:0000256" key="5">
    <source>
        <dbReference type="ARBA" id="ARBA00022692"/>
    </source>
</evidence>
<dbReference type="GO" id="GO:0005262">
    <property type="term" value="F:calcium channel activity"/>
    <property type="evidence" value="ECO:0007669"/>
    <property type="project" value="TreeGrafter"/>
</dbReference>
<feature type="transmembrane region" description="Helical" evidence="10">
    <location>
        <begin position="264"/>
        <end position="284"/>
    </location>
</feature>
<keyword evidence="7 10" id="KW-1133">Transmembrane helix</keyword>
<keyword evidence="8" id="KW-0406">Ion transport</keyword>
<dbReference type="InterPro" id="IPR006769">
    <property type="entry name" value="MCU_C"/>
</dbReference>
<accession>A0A2P6PYH0</accession>
<keyword evidence="6" id="KW-0106">Calcium</keyword>
<dbReference type="OrthoDB" id="278338at2759"/>
<feature type="domain" description="Calcium uniporter protein C-terminal" evidence="11">
    <location>
        <begin position="163"/>
        <end position="322"/>
    </location>
</feature>
<evidence type="ECO:0000256" key="7">
    <source>
        <dbReference type="ARBA" id="ARBA00022989"/>
    </source>
</evidence>
<dbReference type="Proteomes" id="UP000238479">
    <property type="component" value="Chromosome 6"/>
</dbReference>
<comment type="subcellular location">
    <subcellularLocation>
        <location evidence="1">Membrane</location>
        <topology evidence="1">Multi-pass membrane protein</topology>
    </subcellularLocation>
</comment>
<sequence>MALRKALAKRSLDAVRVTSLTPFSVVVLGHQTIVPPNAAQANFHREYLTSSEPAEKGFFRRFFHHSATRIPEFLSLPVGEKLREKIKGVNRNGDRLRLAGLSPPPPDPATAEESFYGISVSDVRKIMRLSQVEKLKAKLREVPESSVSYSEFRRICVEGCESEEQAAEFAKLLDESGNVIVLGNVVFLRPEQVAKSMESIICQTMGLPNDPRRRELDQLEKQKKVIDQRARALVQGELYGGLGFILLQTLGAIRLTFWELSWDVMEPICFFVTSIYFAMGYGFFLRTSTEPTFQGFFQRRFKTKQQRLMEIYNFDVRKYNQLRKVFYPNSDQLASLDYVETTLVGALHR</sequence>